<reference evidence="1 2" key="1">
    <citation type="submission" date="2024-09" db="EMBL/GenBank/DDBJ databases">
        <authorList>
            <person name="Sun Q."/>
            <person name="Mori K."/>
        </authorList>
    </citation>
    <scope>NUCLEOTIDE SEQUENCE [LARGE SCALE GENOMIC DNA]</scope>
    <source>
        <strain evidence="1 2">CICC 11035S</strain>
    </source>
</reference>
<dbReference type="RefSeq" id="WP_288805918.1">
    <property type="nucleotide sequence ID" value="NZ_JBHLTM010000026.1"/>
</dbReference>
<organism evidence="1 2">
    <name type="scientific">Novosphingobium clariflavum</name>
    <dbReference type="NCBI Taxonomy" id="2029884"/>
    <lineage>
        <taxon>Bacteria</taxon>
        <taxon>Pseudomonadati</taxon>
        <taxon>Pseudomonadota</taxon>
        <taxon>Alphaproteobacteria</taxon>
        <taxon>Sphingomonadales</taxon>
        <taxon>Sphingomonadaceae</taxon>
        <taxon>Novosphingobium</taxon>
    </lineage>
</organism>
<evidence type="ECO:0000313" key="1">
    <source>
        <dbReference type="EMBL" id="MFC0684068.1"/>
    </source>
</evidence>
<dbReference type="EMBL" id="JBHLTM010000026">
    <property type="protein sequence ID" value="MFC0684068.1"/>
    <property type="molecule type" value="Genomic_DNA"/>
</dbReference>
<sequence length="149" mass="16259">MTQDKKHAGMKVVAARNAAPEAGVAASPLALFDEQERSVLALAARDPLASIAFDKRRRRGWRALVFGAPFNFCLANDRLEVLRVTAILLREGRIAAEPFQRFRTAGFSRGQFDALAVLFAGISANVPSAYAFDFEDGCGHGQEDYREAA</sequence>
<keyword evidence="2" id="KW-1185">Reference proteome</keyword>
<comment type="caution">
    <text evidence="1">The sequence shown here is derived from an EMBL/GenBank/DDBJ whole genome shotgun (WGS) entry which is preliminary data.</text>
</comment>
<accession>A0ABV6S7I9</accession>
<dbReference type="Proteomes" id="UP001589858">
    <property type="component" value="Unassembled WGS sequence"/>
</dbReference>
<gene>
    <name evidence="1" type="ORF">ACFFF8_05640</name>
</gene>
<protein>
    <submittedName>
        <fullName evidence="1">Uncharacterized protein</fullName>
    </submittedName>
</protein>
<proteinExistence type="predicted"/>
<name>A0ABV6S7I9_9SPHN</name>
<evidence type="ECO:0000313" key="2">
    <source>
        <dbReference type="Proteomes" id="UP001589858"/>
    </source>
</evidence>